<evidence type="ECO:0000256" key="1">
    <source>
        <dbReference type="SAM" id="Phobius"/>
    </source>
</evidence>
<keyword evidence="2" id="KW-0614">Plasmid</keyword>
<protein>
    <submittedName>
        <fullName evidence="2">Uncharacterized protein</fullName>
    </submittedName>
</protein>
<geneLocation type="plasmid" evidence="2">
    <name>pM131-7</name>
</geneLocation>
<sequence length="59" mass="6650">MAYLCEVIDQTTNQCTQWVATFNWLDIAITGNQSAALCAAIASYFSICWIMKQSRRAVK</sequence>
<accession>V9M684</accession>
<dbReference type="EMBL" id="JX101642">
    <property type="protein sequence ID" value="AGC70605.1"/>
    <property type="molecule type" value="Genomic_DNA"/>
</dbReference>
<organism evidence="2">
    <name type="scientific">Acinetobacter sp. M131</name>
    <dbReference type="NCBI Taxonomy" id="1280052"/>
    <lineage>
        <taxon>Bacteria</taxon>
        <taxon>Pseudomonadati</taxon>
        <taxon>Pseudomonadota</taxon>
        <taxon>Gammaproteobacteria</taxon>
        <taxon>Moraxellales</taxon>
        <taxon>Moraxellaceae</taxon>
        <taxon>Acinetobacter</taxon>
    </lineage>
</organism>
<keyword evidence="1" id="KW-1133">Transmembrane helix</keyword>
<proteinExistence type="predicted"/>
<evidence type="ECO:0000313" key="2">
    <source>
        <dbReference type="EMBL" id="AGC70605.1"/>
    </source>
</evidence>
<keyword evidence="1" id="KW-0472">Membrane</keyword>
<dbReference type="AlphaFoldDB" id="V9M684"/>
<reference evidence="2" key="1">
    <citation type="submission" date="2012-05" db="EMBL/GenBank/DDBJ databases">
        <title>Sequencing and Analysis of an oxa-58 oxacillinase-encoding plasmid from Acinetobacter spp.</title>
        <authorList>
            <person name="Peng S.-M."/>
            <person name="Liao T.-L."/>
            <person name="Lin A.-C."/>
            <person name="Huang T.-W."/>
            <person name="Lauderdale T.-L."/>
            <person name="Chen Y.-T."/>
        </authorList>
    </citation>
    <scope>NUCLEOTIDE SEQUENCE</scope>
    <source>
        <strain evidence="2">M131</strain>
        <plasmid evidence="2">pM131-7</plasmid>
    </source>
</reference>
<keyword evidence="1" id="KW-0812">Transmembrane</keyword>
<name>V9M684_9GAMM</name>
<feature type="transmembrane region" description="Helical" evidence="1">
    <location>
        <begin position="34"/>
        <end position="51"/>
    </location>
</feature>